<dbReference type="eggNOG" id="COG1216">
    <property type="taxonomic scope" value="Bacteria"/>
</dbReference>
<accession>E1QM13</accession>
<dbReference type="KEGG" id="dbr:Deba_3245"/>
<gene>
    <name evidence="2" type="ordered locus">Deba_3245</name>
</gene>
<evidence type="ECO:0000313" key="3">
    <source>
        <dbReference type="Proteomes" id="UP000009047"/>
    </source>
</evidence>
<name>E1QM13_DESB2</name>
<dbReference type="OrthoDB" id="9810303at2"/>
<dbReference type="EMBL" id="CP002085">
    <property type="protein sequence ID" value="ADK86598.1"/>
    <property type="molecule type" value="Genomic_DNA"/>
</dbReference>
<dbReference type="CAZy" id="GT2">
    <property type="family name" value="Glycosyltransferase Family 2"/>
</dbReference>
<dbReference type="RefSeq" id="WP_013260034.1">
    <property type="nucleotide sequence ID" value="NC_014365.1"/>
</dbReference>
<keyword evidence="2" id="KW-0808">Transferase</keyword>
<dbReference type="AlphaFoldDB" id="E1QM13"/>
<sequence length="237" mass="26254">MKVSIIVPVFNERATVAELLRRVAAVDVEKEIIAVDDGSSDGSREILADLELPGLRVIHHPRNLGKGGAVRTGLIHATGQIVLVQDADLELEPAEIPSLIRPIVEGRAEVVYGSRILNSANPSPNSPFYWGGRLVTMVCNLLYGSRLTDAPTGYKVFRRELIGRVGYQANGFDWEPEITAKLLRRGVRIVERPITYRPRQVREGKKLRAKDGLLAVWTLIKLRLSPLAMVDRPLDAP</sequence>
<feature type="domain" description="Glycosyltransferase 2-like" evidence="1">
    <location>
        <begin position="4"/>
        <end position="163"/>
    </location>
</feature>
<evidence type="ECO:0000313" key="2">
    <source>
        <dbReference type="EMBL" id="ADK86598.1"/>
    </source>
</evidence>
<dbReference type="InterPro" id="IPR029044">
    <property type="entry name" value="Nucleotide-diphossugar_trans"/>
</dbReference>
<dbReference type="GO" id="GO:0016740">
    <property type="term" value="F:transferase activity"/>
    <property type="evidence" value="ECO:0007669"/>
    <property type="project" value="UniProtKB-KW"/>
</dbReference>
<dbReference type="PANTHER" id="PTHR48090:SF7">
    <property type="entry name" value="RFBJ PROTEIN"/>
    <property type="match status" value="1"/>
</dbReference>
<keyword evidence="3" id="KW-1185">Reference proteome</keyword>
<proteinExistence type="predicted"/>
<dbReference type="InterPro" id="IPR050256">
    <property type="entry name" value="Glycosyltransferase_2"/>
</dbReference>
<dbReference type="Pfam" id="PF00535">
    <property type="entry name" value="Glycos_transf_2"/>
    <property type="match status" value="1"/>
</dbReference>
<reference evidence="2 3" key="1">
    <citation type="journal article" date="2010" name="Stand. Genomic Sci.">
        <title>Complete genome sequence of Desulfarculus baarsii type strain (2st14).</title>
        <authorList>
            <person name="Sun H."/>
            <person name="Spring S."/>
            <person name="Lapidus A."/>
            <person name="Davenport K."/>
            <person name="Del Rio T.G."/>
            <person name="Tice H."/>
            <person name="Nolan M."/>
            <person name="Copeland A."/>
            <person name="Cheng J.F."/>
            <person name="Lucas S."/>
            <person name="Tapia R."/>
            <person name="Goodwin L."/>
            <person name="Pitluck S."/>
            <person name="Ivanova N."/>
            <person name="Pagani I."/>
            <person name="Mavromatis K."/>
            <person name="Ovchinnikova G."/>
            <person name="Pati A."/>
            <person name="Chen A."/>
            <person name="Palaniappan K."/>
            <person name="Hauser L."/>
            <person name="Chang Y.J."/>
            <person name="Jeffries C.D."/>
            <person name="Detter J.C."/>
            <person name="Han C."/>
            <person name="Rohde M."/>
            <person name="Brambilla E."/>
            <person name="Goker M."/>
            <person name="Woyke T."/>
            <person name="Bristow J."/>
            <person name="Eisen J.A."/>
            <person name="Markowitz V."/>
            <person name="Hugenholtz P."/>
            <person name="Kyrpides N.C."/>
            <person name="Klenk H.P."/>
            <person name="Land M."/>
        </authorList>
    </citation>
    <scope>NUCLEOTIDE SEQUENCE [LARGE SCALE GENOMIC DNA]</scope>
    <source>
        <strain evidence="3">ATCC 33931 / DSM 2075 / LMG 7858 / VKM B-1802 / 2st14</strain>
    </source>
</reference>
<dbReference type="PANTHER" id="PTHR48090">
    <property type="entry name" value="UNDECAPRENYL-PHOSPHATE 4-DEOXY-4-FORMAMIDO-L-ARABINOSE TRANSFERASE-RELATED"/>
    <property type="match status" value="1"/>
</dbReference>
<dbReference type="Gene3D" id="3.90.550.10">
    <property type="entry name" value="Spore Coat Polysaccharide Biosynthesis Protein SpsA, Chain A"/>
    <property type="match status" value="1"/>
</dbReference>
<protein>
    <submittedName>
        <fullName evidence="2">Glycosyl transferase family 2</fullName>
    </submittedName>
</protein>
<dbReference type="STRING" id="644282.Deba_3245"/>
<organism evidence="2 3">
    <name type="scientific">Desulfarculus baarsii (strain ATCC 33931 / DSM 2075 / LMG 7858 / VKM B-1802 / 2st14)</name>
    <dbReference type="NCBI Taxonomy" id="644282"/>
    <lineage>
        <taxon>Bacteria</taxon>
        <taxon>Pseudomonadati</taxon>
        <taxon>Thermodesulfobacteriota</taxon>
        <taxon>Desulfarculia</taxon>
        <taxon>Desulfarculales</taxon>
        <taxon>Desulfarculaceae</taxon>
        <taxon>Desulfarculus</taxon>
    </lineage>
</organism>
<dbReference type="InterPro" id="IPR001173">
    <property type="entry name" value="Glyco_trans_2-like"/>
</dbReference>
<dbReference type="Proteomes" id="UP000009047">
    <property type="component" value="Chromosome"/>
</dbReference>
<dbReference type="SUPFAM" id="SSF53448">
    <property type="entry name" value="Nucleotide-diphospho-sugar transferases"/>
    <property type="match status" value="1"/>
</dbReference>
<evidence type="ECO:0000259" key="1">
    <source>
        <dbReference type="Pfam" id="PF00535"/>
    </source>
</evidence>
<dbReference type="CDD" id="cd04179">
    <property type="entry name" value="DPM_DPG-synthase_like"/>
    <property type="match status" value="1"/>
</dbReference>
<dbReference type="HOGENOM" id="CLU_033536_7_1_7"/>